<sequence>MFYFKFHIGDYRRETSHLTLLEHGVYMTLMSTYYTNEQPLPTDEKQLFRLAGARTEEEKEAVVNVVNEFFKRMGSEWVHSRIDFELKKYHARAEINRENGKKGGRNTPKTQDEANENQLGSDFKRMGSESGGESEANEEQNRPLTNKPINQLTQNIEDVFLFWKNTFNKNDRTKLKGVRETKIRARLKEGYSVDEIKQAILNISSSQYHIDCGHTDIELICRDQSHLDRYIAMGGPVKLSQSPENKKQDLVEVEGLW</sequence>
<name>A0AAU8KU13_9VIRU</name>
<protein>
    <recommendedName>
        <fullName evidence="3">DUF1376 domain-containing protein</fullName>
    </recommendedName>
</protein>
<accession>A0AAU8KU13</accession>
<proteinExistence type="predicted"/>
<evidence type="ECO:0000256" key="1">
    <source>
        <dbReference type="SAM" id="MobiDB-lite"/>
    </source>
</evidence>
<dbReference type="EMBL" id="PP841127">
    <property type="protein sequence ID" value="XCN27014.1"/>
    <property type="molecule type" value="Genomic_DNA"/>
</dbReference>
<feature type="region of interest" description="Disordered" evidence="1">
    <location>
        <begin position="95"/>
        <end position="149"/>
    </location>
</feature>
<evidence type="ECO:0000313" key="2">
    <source>
        <dbReference type="EMBL" id="XCN27014.1"/>
    </source>
</evidence>
<reference evidence="2" key="1">
    <citation type="submission" date="2024-05" db="EMBL/GenBank/DDBJ databases">
        <title>Complete Genome Sequences of 14 Acinetobacter baumannii phages isolated in Kenya.</title>
        <authorList>
            <person name="Mwai F."/>
            <person name="Kigen C."/>
            <person name="Makobe C."/>
            <person name="Georges M."/>
            <person name="Mutai I."/>
            <person name="Odoyo E."/>
            <person name="Gachoya M."/>
            <person name="Musila L."/>
        </authorList>
    </citation>
    <scope>NUCLEOTIDE SEQUENCE</scope>
</reference>
<evidence type="ECO:0008006" key="3">
    <source>
        <dbReference type="Google" id="ProtNLM"/>
    </source>
</evidence>
<dbReference type="InterPro" id="IPR010781">
    <property type="entry name" value="DUF1376"/>
</dbReference>
<dbReference type="Pfam" id="PF07120">
    <property type="entry name" value="DUF1376"/>
    <property type="match status" value="1"/>
</dbReference>
<gene>
    <name evidence="2" type="ORF">SMMRWMVJ_CDS0026</name>
</gene>
<organism evidence="2">
    <name type="scientific">Acinetobacter phage vB_Ab_01_KEN_01</name>
    <dbReference type="NCBI Taxonomy" id="3143010"/>
    <lineage>
        <taxon>Viruses</taxon>
    </lineage>
</organism>